<reference evidence="1 2" key="1">
    <citation type="submission" date="2019-05" db="EMBL/GenBank/DDBJ databases">
        <authorList>
            <consortium name="Pathogen Informatics"/>
        </authorList>
    </citation>
    <scope>NUCLEOTIDE SEQUENCE [LARGE SCALE GENOMIC DNA]</scope>
    <source>
        <strain evidence="1 2">NCTC12204</strain>
    </source>
</reference>
<evidence type="ECO:0000313" key="2">
    <source>
        <dbReference type="Proteomes" id="UP000352698"/>
    </source>
</evidence>
<keyword evidence="1" id="KW-0548">Nucleotidyltransferase</keyword>
<accession>A0A7Z9AWF7</accession>
<gene>
    <name evidence="1" type="ORF">NCTC12204_02733</name>
</gene>
<dbReference type="EMBL" id="CABEEP010000002">
    <property type="protein sequence ID" value="VTQ73585.1"/>
    <property type="molecule type" value="Genomic_DNA"/>
</dbReference>
<keyword evidence="1" id="KW-0808">Transferase</keyword>
<dbReference type="Proteomes" id="UP000352698">
    <property type="component" value="Unassembled WGS sequence"/>
</dbReference>
<dbReference type="EC" id="2.7.7.-" evidence="1"/>
<dbReference type="AlphaFoldDB" id="A0A7Z9AWF7"/>
<sequence>MPLANLFKDYLTENEIVDRFLRDCPSLRTSYQLYQNLLYAVKKREIETFKNI</sequence>
<comment type="caution">
    <text evidence="1">The sequence shown here is derived from an EMBL/GenBank/DDBJ whole genome shotgun (WGS) entry which is preliminary data.</text>
</comment>
<name>A0A7Z9AWF7_ENTHR</name>
<dbReference type="GO" id="GO:0016779">
    <property type="term" value="F:nucleotidyltransferase activity"/>
    <property type="evidence" value="ECO:0007669"/>
    <property type="project" value="UniProtKB-KW"/>
</dbReference>
<organism evidence="1 2">
    <name type="scientific">Enterococcus hirae</name>
    <dbReference type="NCBI Taxonomy" id="1354"/>
    <lineage>
        <taxon>Bacteria</taxon>
        <taxon>Bacillati</taxon>
        <taxon>Bacillota</taxon>
        <taxon>Bacilli</taxon>
        <taxon>Lactobacillales</taxon>
        <taxon>Enterococcaceae</taxon>
        <taxon>Enterococcus</taxon>
    </lineage>
</organism>
<evidence type="ECO:0000313" key="1">
    <source>
        <dbReference type="EMBL" id="VTQ73585.1"/>
    </source>
</evidence>
<protein>
    <submittedName>
        <fullName evidence="1">IS1251-like transposase</fullName>
        <ecNumber evidence="1">2.7.7.-</ecNumber>
    </submittedName>
</protein>
<proteinExistence type="predicted"/>